<feature type="domain" description="RNA polymerase sigma factor 70 region 4 type 2" evidence="7">
    <location>
        <begin position="132"/>
        <end position="184"/>
    </location>
</feature>
<evidence type="ECO:0000256" key="4">
    <source>
        <dbReference type="ARBA" id="ARBA00023163"/>
    </source>
</evidence>
<dbReference type="CDD" id="cd06171">
    <property type="entry name" value="Sigma70_r4"/>
    <property type="match status" value="1"/>
</dbReference>
<dbReference type="SUPFAM" id="SSF88946">
    <property type="entry name" value="Sigma2 domain of RNA polymerase sigma factors"/>
    <property type="match status" value="1"/>
</dbReference>
<keyword evidence="3" id="KW-0731">Sigma factor</keyword>
<dbReference type="AlphaFoldDB" id="A0A7X0P518"/>
<dbReference type="GO" id="GO:0016987">
    <property type="term" value="F:sigma factor activity"/>
    <property type="evidence" value="ECO:0007669"/>
    <property type="project" value="UniProtKB-KW"/>
</dbReference>
<dbReference type="InterPro" id="IPR013325">
    <property type="entry name" value="RNA_pol_sigma_r2"/>
</dbReference>
<dbReference type="Pfam" id="PF04542">
    <property type="entry name" value="Sigma70_r2"/>
    <property type="match status" value="1"/>
</dbReference>
<evidence type="ECO:0000313" key="8">
    <source>
        <dbReference type="EMBL" id="MBB6555262.1"/>
    </source>
</evidence>
<evidence type="ECO:0000256" key="5">
    <source>
        <dbReference type="SAM" id="MobiDB-lite"/>
    </source>
</evidence>
<dbReference type="NCBIfam" id="TIGR02937">
    <property type="entry name" value="sigma70-ECF"/>
    <property type="match status" value="1"/>
</dbReference>
<sequence>MRHESRADVSPRPGVGTTEDPPPRSDPERFARLFIDHAPELKRYVVRRLGLEPADDIVAETFAVALQRLESYDGRRGDERAWLYGIATNLIGRHRRREIGLYKALSRTGADAVIEPFTDEVEQRVVADGARRRLAKALAGLSRKHRDTLLLVTWAELTYEEAAVALGVPVGTVRSRVNRARSSLRRVLAGIDPTVADEG</sequence>
<reference evidence="8 9" key="1">
    <citation type="submission" date="2020-08" db="EMBL/GenBank/DDBJ databases">
        <title>Sequencing the genomes of 1000 actinobacteria strains.</title>
        <authorList>
            <person name="Klenk H.-P."/>
        </authorList>
    </citation>
    <scope>NUCLEOTIDE SEQUENCE [LARGE SCALE GENOMIC DNA]</scope>
    <source>
        <strain evidence="8 9">DSM 43768</strain>
    </source>
</reference>
<evidence type="ECO:0000259" key="6">
    <source>
        <dbReference type="Pfam" id="PF04542"/>
    </source>
</evidence>
<dbReference type="PANTHER" id="PTHR43133">
    <property type="entry name" value="RNA POLYMERASE ECF-TYPE SIGMA FACTO"/>
    <property type="match status" value="1"/>
</dbReference>
<dbReference type="Pfam" id="PF08281">
    <property type="entry name" value="Sigma70_r4_2"/>
    <property type="match status" value="1"/>
</dbReference>
<dbReference type="Gene3D" id="1.10.10.10">
    <property type="entry name" value="Winged helix-like DNA-binding domain superfamily/Winged helix DNA-binding domain"/>
    <property type="match status" value="1"/>
</dbReference>
<dbReference type="Gene3D" id="1.10.1740.10">
    <property type="match status" value="1"/>
</dbReference>
<dbReference type="InterPro" id="IPR013324">
    <property type="entry name" value="RNA_pol_sigma_r3/r4-like"/>
</dbReference>
<keyword evidence="2" id="KW-0805">Transcription regulation</keyword>
<dbReference type="InterPro" id="IPR013249">
    <property type="entry name" value="RNA_pol_sigma70_r4_t2"/>
</dbReference>
<dbReference type="InterPro" id="IPR007627">
    <property type="entry name" value="RNA_pol_sigma70_r2"/>
</dbReference>
<dbReference type="InterPro" id="IPR039425">
    <property type="entry name" value="RNA_pol_sigma-70-like"/>
</dbReference>
<comment type="caution">
    <text evidence="8">The sequence shown here is derived from an EMBL/GenBank/DDBJ whole genome shotgun (WGS) entry which is preliminary data.</text>
</comment>
<proteinExistence type="inferred from homology"/>
<dbReference type="GO" id="GO:0006352">
    <property type="term" value="P:DNA-templated transcription initiation"/>
    <property type="evidence" value="ECO:0007669"/>
    <property type="project" value="InterPro"/>
</dbReference>
<keyword evidence="9" id="KW-1185">Reference proteome</keyword>
<dbReference type="EMBL" id="JACHMI010000001">
    <property type="protein sequence ID" value="MBB6555262.1"/>
    <property type="molecule type" value="Genomic_DNA"/>
</dbReference>
<evidence type="ECO:0000256" key="2">
    <source>
        <dbReference type="ARBA" id="ARBA00023015"/>
    </source>
</evidence>
<feature type="region of interest" description="Disordered" evidence="5">
    <location>
        <begin position="1"/>
        <end position="27"/>
    </location>
</feature>
<dbReference type="GO" id="GO:0003677">
    <property type="term" value="F:DNA binding"/>
    <property type="evidence" value="ECO:0007669"/>
    <property type="project" value="InterPro"/>
</dbReference>
<protein>
    <submittedName>
        <fullName evidence="8">RNA polymerase sigma-70 factor (ECF subfamily)</fullName>
    </submittedName>
</protein>
<dbReference type="SUPFAM" id="SSF88659">
    <property type="entry name" value="Sigma3 and sigma4 domains of RNA polymerase sigma factors"/>
    <property type="match status" value="1"/>
</dbReference>
<organism evidence="8 9">
    <name type="scientific">Nonomuraea rubra</name>
    <dbReference type="NCBI Taxonomy" id="46180"/>
    <lineage>
        <taxon>Bacteria</taxon>
        <taxon>Bacillati</taxon>
        <taxon>Actinomycetota</taxon>
        <taxon>Actinomycetes</taxon>
        <taxon>Streptosporangiales</taxon>
        <taxon>Streptosporangiaceae</taxon>
        <taxon>Nonomuraea</taxon>
    </lineage>
</organism>
<evidence type="ECO:0000313" key="9">
    <source>
        <dbReference type="Proteomes" id="UP000565579"/>
    </source>
</evidence>
<accession>A0A7X0P518</accession>
<dbReference type="Proteomes" id="UP000565579">
    <property type="component" value="Unassembled WGS sequence"/>
</dbReference>
<dbReference type="PANTHER" id="PTHR43133:SF25">
    <property type="entry name" value="RNA POLYMERASE SIGMA FACTOR RFAY-RELATED"/>
    <property type="match status" value="1"/>
</dbReference>
<name>A0A7X0P518_9ACTN</name>
<keyword evidence="4" id="KW-0804">Transcription</keyword>
<comment type="similarity">
    <text evidence="1">Belongs to the sigma-70 factor family. ECF subfamily.</text>
</comment>
<evidence type="ECO:0000256" key="1">
    <source>
        <dbReference type="ARBA" id="ARBA00010641"/>
    </source>
</evidence>
<gene>
    <name evidence="8" type="ORF">HD593_010057</name>
</gene>
<dbReference type="RefSeq" id="WP_185109879.1">
    <property type="nucleotide sequence ID" value="NZ_BAAAXY010000300.1"/>
</dbReference>
<dbReference type="InterPro" id="IPR014284">
    <property type="entry name" value="RNA_pol_sigma-70_dom"/>
</dbReference>
<evidence type="ECO:0000259" key="7">
    <source>
        <dbReference type="Pfam" id="PF08281"/>
    </source>
</evidence>
<evidence type="ECO:0000256" key="3">
    <source>
        <dbReference type="ARBA" id="ARBA00023082"/>
    </source>
</evidence>
<dbReference type="InterPro" id="IPR036388">
    <property type="entry name" value="WH-like_DNA-bd_sf"/>
</dbReference>
<feature type="domain" description="RNA polymerase sigma-70 region 2" evidence="6">
    <location>
        <begin position="34"/>
        <end position="98"/>
    </location>
</feature>